<reference evidence="10" key="2">
    <citation type="journal article" date="2017" name="Sci. Adv.">
        <title>A tail of two voltages: Proteomic comparison of the three electric organs of the electric eel.</title>
        <authorList>
            <person name="Traeger L.L."/>
            <person name="Sabat G."/>
            <person name="Barrett-Wilt G.A."/>
            <person name="Wells G.B."/>
            <person name="Sussman M.R."/>
        </authorList>
    </citation>
    <scope>NUCLEOTIDE SEQUENCE [LARGE SCALE GENOMIC DNA]</scope>
</reference>
<evidence type="ECO:0000256" key="4">
    <source>
        <dbReference type="ARBA" id="ARBA00022990"/>
    </source>
</evidence>
<reference evidence="9" key="3">
    <citation type="submission" date="2020-05" db="EMBL/GenBank/DDBJ databases">
        <title>Electrophorus electricus (electric eel) genome, fEleEle1, primary haplotype.</title>
        <authorList>
            <person name="Myers G."/>
            <person name="Meyer A."/>
            <person name="Fedrigo O."/>
            <person name="Formenti G."/>
            <person name="Rhie A."/>
            <person name="Tracey A."/>
            <person name="Sims Y."/>
            <person name="Jarvis E.D."/>
        </authorList>
    </citation>
    <scope>NUCLEOTIDE SEQUENCE [LARGE SCALE GENOMIC DNA]</scope>
</reference>
<reference evidence="9" key="5">
    <citation type="submission" date="2025-09" db="UniProtKB">
        <authorList>
            <consortium name="Ensembl"/>
        </authorList>
    </citation>
    <scope>IDENTIFICATION</scope>
</reference>
<dbReference type="FunFam" id="3.30.70.100:FF:000002">
    <property type="entry name" value="V-type proton ATPase subunit C"/>
    <property type="match status" value="1"/>
</dbReference>
<dbReference type="GO" id="GO:0005765">
    <property type="term" value="C:lysosomal membrane"/>
    <property type="evidence" value="ECO:0007669"/>
    <property type="project" value="TreeGrafter"/>
</dbReference>
<keyword evidence="2 7" id="KW-0813">Transport</keyword>
<evidence type="ECO:0000256" key="3">
    <source>
        <dbReference type="ARBA" id="ARBA00022781"/>
    </source>
</evidence>
<dbReference type="PANTHER" id="PTHR10137">
    <property type="entry name" value="V-TYPE PROTON ATPASE SUBUNIT C"/>
    <property type="match status" value="1"/>
</dbReference>
<dbReference type="InterPro" id="IPR036132">
    <property type="entry name" value="Vac_ATP_synth_c_sf"/>
</dbReference>
<evidence type="ECO:0000256" key="2">
    <source>
        <dbReference type="ARBA" id="ARBA00022448"/>
    </source>
</evidence>
<comment type="similarity">
    <text evidence="1 7">Belongs to the V-ATPase C subunit family.</text>
</comment>
<dbReference type="CDD" id="cd14785">
    <property type="entry name" value="V-ATPase_C"/>
    <property type="match status" value="1"/>
</dbReference>
<dbReference type="STRING" id="8005.ENSEEEP00000030285"/>
<keyword evidence="5 7" id="KW-0406">Ion transport</keyword>
<evidence type="ECO:0000313" key="10">
    <source>
        <dbReference type="Proteomes" id="UP000314983"/>
    </source>
</evidence>
<dbReference type="Gene3D" id="3.30.70.1180">
    <property type="entry name" value="Vacuolar atp synthase subunit c, domain 1"/>
    <property type="match status" value="1"/>
</dbReference>
<dbReference type="InterPro" id="IPR004907">
    <property type="entry name" value="ATPase_V1-cplx_csu"/>
</dbReference>
<dbReference type="PANTHER" id="PTHR10137:SF5">
    <property type="entry name" value="V-TYPE PROTON ATPASE SUBUNIT C 1"/>
    <property type="match status" value="1"/>
</dbReference>
<dbReference type="Ensembl" id="ENSEEET00000030641.2">
    <property type="protein sequence ID" value="ENSEEEP00000030285.2"/>
    <property type="gene ID" value="ENSEEEG00000014509.2"/>
</dbReference>
<comment type="subunit">
    <text evidence="7">V-ATPase is a heteromultimeric enzyme made up of two complexes: the ATP-hydrolytic V1 complex and the proton translocation V0 complex. The V1 complex consists of three catalytic AB heterodimers that form a heterohexamer, three peripheral stalks each consisting of EG heterodimers, one central rotor including subunits D and F, and the regulatory subunits C and H. The proton translocation complex V0 consists of the proton transport subunit a, a ring of proteolipid subunits c9c'', rotary subunit d, subunits e and f, and two accessory subunits.</text>
</comment>
<keyword evidence="4" id="KW-0007">Acetylation</keyword>
<dbReference type="Pfam" id="PF03223">
    <property type="entry name" value="V-ATPase_C"/>
    <property type="match status" value="1"/>
</dbReference>
<accession>A0A4W4G0Y6</accession>
<dbReference type="GeneTree" id="ENSGT00390000004263"/>
<reference evidence="10" key="1">
    <citation type="journal article" date="2014" name="Science">
        <title>Nonhuman genetics. Genomic basis for the convergent evolution of electric organs.</title>
        <authorList>
            <person name="Gallant J.R."/>
            <person name="Traeger L.L."/>
            <person name="Volkening J.D."/>
            <person name="Moffett H."/>
            <person name="Chen P.H."/>
            <person name="Novina C.D."/>
            <person name="Phillips G.N.Jr."/>
            <person name="Anand R."/>
            <person name="Wells G.B."/>
            <person name="Pinch M."/>
            <person name="Guth R."/>
            <person name="Unguez G.A."/>
            <person name="Albert J.S."/>
            <person name="Zakon H.H."/>
            <person name="Samanta M.P."/>
            <person name="Sussman M.R."/>
        </authorList>
    </citation>
    <scope>NUCLEOTIDE SEQUENCE [LARGE SCALE GENOMIC DNA]</scope>
</reference>
<dbReference type="SUPFAM" id="SSF118203">
    <property type="entry name" value="Vacuolar ATP synthase subunit C"/>
    <property type="match status" value="1"/>
</dbReference>
<evidence type="ECO:0000313" key="9">
    <source>
        <dbReference type="Ensembl" id="ENSEEEP00000030285.2"/>
    </source>
</evidence>
<name>A0A4W4G0Y6_ELEEL</name>
<comment type="function">
    <text evidence="6 7">Subunit of the V1 complex of vacuolar(H+)-ATPase (V-ATPase), a multisubunit enzyme composed of a peripheral complex (V1) that hydrolyzes ATP and a membrane integral complex (V0) that translocates protons. V-ATPase is responsible for acidifying and maintaining the pH of intracellular compartments and in some cell types, is targeted to the plasma membrane, where it is responsible for acidifying the extracellular environment. Subunit C is necessary for the assembly of the catalytic sector of the enzyme and is likely to have a specific function in its catalytic activity.</text>
</comment>
<keyword evidence="10" id="KW-1185">Reference proteome</keyword>
<proteinExistence type="inferred from homology"/>
<dbReference type="GO" id="GO:0000221">
    <property type="term" value="C:vacuolar proton-transporting V-type ATPase, V1 domain"/>
    <property type="evidence" value="ECO:0007669"/>
    <property type="project" value="TreeGrafter"/>
</dbReference>
<keyword evidence="8" id="KW-0472">Membrane</keyword>
<evidence type="ECO:0000256" key="8">
    <source>
        <dbReference type="SAM" id="Phobius"/>
    </source>
</evidence>
<evidence type="ECO:0000256" key="7">
    <source>
        <dbReference type="RuleBase" id="RU364010"/>
    </source>
</evidence>
<gene>
    <name evidence="9" type="primary">atp6v1c1b</name>
</gene>
<dbReference type="AlphaFoldDB" id="A0A4W4G0Y6"/>
<dbReference type="Proteomes" id="UP000314983">
    <property type="component" value="Chromosome 8"/>
</dbReference>
<evidence type="ECO:0000256" key="6">
    <source>
        <dbReference type="ARBA" id="ARBA00046006"/>
    </source>
</evidence>
<reference evidence="9" key="4">
    <citation type="submission" date="2025-08" db="UniProtKB">
        <authorList>
            <consortium name="Ensembl"/>
        </authorList>
    </citation>
    <scope>IDENTIFICATION</scope>
</reference>
<dbReference type="Gene3D" id="1.20.1460.10">
    <property type="entry name" value="subunit c (vma5p) of the yeast v-atpase, domain 2"/>
    <property type="match status" value="1"/>
</dbReference>
<evidence type="ECO:0000256" key="1">
    <source>
        <dbReference type="ARBA" id="ARBA00006138"/>
    </source>
</evidence>
<feature type="transmembrane region" description="Helical" evidence="8">
    <location>
        <begin position="158"/>
        <end position="177"/>
    </location>
</feature>
<dbReference type="GO" id="GO:0046961">
    <property type="term" value="F:proton-transporting ATPase activity, rotational mechanism"/>
    <property type="evidence" value="ECO:0007669"/>
    <property type="project" value="InterPro"/>
</dbReference>
<keyword evidence="3 7" id="KW-0375">Hydrogen ion transport</keyword>
<keyword evidence="8" id="KW-1133">Transmembrane helix</keyword>
<organism evidence="9 10">
    <name type="scientific">Electrophorus electricus</name>
    <name type="common">Electric eel</name>
    <name type="synonym">Gymnotus electricus</name>
    <dbReference type="NCBI Taxonomy" id="8005"/>
    <lineage>
        <taxon>Eukaryota</taxon>
        <taxon>Metazoa</taxon>
        <taxon>Chordata</taxon>
        <taxon>Craniata</taxon>
        <taxon>Vertebrata</taxon>
        <taxon>Euteleostomi</taxon>
        <taxon>Actinopterygii</taxon>
        <taxon>Neopterygii</taxon>
        <taxon>Teleostei</taxon>
        <taxon>Ostariophysi</taxon>
        <taxon>Gymnotiformes</taxon>
        <taxon>Gymnotoidei</taxon>
        <taxon>Gymnotidae</taxon>
        <taxon>Electrophorus</taxon>
    </lineage>
</organism>
<protein>
    <recommendedName>
        <fullName evidence="7">V-type proton ATPase subunit C</fullName>
    </recommendedName>
</protein>
<sequence length="346" mass="40063">MSEFLLISMNEATTHNFLSTNSKFTIPDLKVGTLDVLVSLSGELAKLDTFLESIVKKVAQYMADILEDNRDKVQENLLHFDLTTYITRFQWDKAKYPVQQSMKNISVTISKMRVIQIDNELKGKASVYNSIKGNLGSLLTRILADIVKKEDFVLDSEYLITLLVVVFFPLVLFIVIYSDWQKTYEMLSEMVVPRSSILLSEDQHSGLFSVTLFRKAKDDFKLKAKEKKVFIVRDFQYNEEKLKADKEEITQLSTDKKKQLGPLGRWLKVTFSEAFIVWIHTKALRVFTESILRYGLPVSFQPMLYKHLDSSDPVTDASIDIPGLNLNQQEYPYVYYKIDCNFFDFK</sequence>
<dbReference type="OMA" id="SRFQWDM"/>
<evidence type="ECO:0000256" key="5">
    <source>
        <dbReference type="ARBA" id="ARBA00023065"/>
    </source>
</evidence>
<keyword evidence="8" id="KW-0812">Transmembrane</keyword>
<dbReference type="Gene3D" id="3.30.70.100">
    <property type="match status" value="1"/>
</dbReference>